<evidence type="ECO:0000256" key="1">
    <source>
        <dbReference type="ARBA" id="ARBA00000677"/>
    </source>
</evidence>
<evidence type="ECO:0000256" key="8">
    <source>
        <dbReference type="RuleBase" id="RU003993"/>
    </source>
</evidence>
<dbReference type="RefSeq" id="WP_154029446.1">
    <property type="nucleotide sequence ID" value="NZ_LR217732.1"/>
</dbReference>
<gene>
    <name evidence="11" type="primary">lepB</name>
    <name evidence="11" type="ORF">BUCIPSTX3056_172</name>
</gene>
<dbReference type="Gene3D" id="2.10.109.10">
    <property type="entry name" value="Umud Fragment, subunit A"/>
    <property type="match status" value="1"/>
</dbReference>
<dbReference type="PANTHER" id="PTHR43390:SF1">
    <property type="entry name" value="CHLOROPLAST PROCESSING PEPTIDASE"/>
    <property type="match status" value="1"/>
</dbReference>
<dbReference type="NCBIfam" id="TIGR02227">
    <property type="entry name" value="sigpep_I_bact"/>
    <property type="match status" value="1"/>
</dbReference>
<comment type="subcellular location">
    <subcellularLocation>
        <location evidence="9">Membrane</location>
        <topology evidence="9">Multi-pass membrane protein</topology>
    </subcellularLocation>
</comment>
<evidence type="ECO:0000256" key="5">
    <source>
        <dbReference type="ARBA" id="ARBA00022670"/>
    </source>
</evidence>
<dbReference type="PROSITE" id="PS00501">
    <property type="entry name" value="SPASE_I_1"/>
    <property type="match status" value="1"/>
</dbReference>
<name>A0A451DGV7_9GAMM</name>
<evidence type="ECO:0000256" key="2">
    <source>
        <dbReference type="ARBA" id="ARBA00009370"/>
    </source>
</evidence>
<dbReference type="GO" id="GO:0006465">
    <property type="term" value="P:signal peptide processing"/>
    <property type="evidence" value="ECO:0007669"/>
    <property type="project" value="InterPro"/>
</dbReference>
<dbReference type="OrthoDB" id="9815782at2"/>
<dbReference type="GO" id="GO:0016020">
    <property type="term" value="C:membrane"/>
    <property type="evidence" value="ECO:0007669"/>
    <property type="project" value="UniProtKB-SubCell"/>
</dbReference>
<dbReference type="CDD" id="cd06530">
    <property type="entry name" value="S26_SPase_I"/>
    <property type="match status" value="1"/>
</dbReference>
<feature type="domain" description="Peptidase S26" evidence="10">
    <location>
        <begin position="47"/>
        <end position="274"/>
    </location>
</feature>
<dbReference type="EC" id="3.4.21.89" evidence="3 8"/>
<dbReference type="InterPro" id="IPR000223">
    <property type="entry name" value="Pept_S26A_signal_pept_1"/>
</dbReference>
<evidence type="ECO:0000256" key="7">
    <source>
        <dbReference type="PIRSR" id="PIRSR600223-1"/>
    </source>
</evidence>
<dbReference type="AlphaFoldDB" id="A0A451DGV7"/>
<keyword evidence="8" id="KW-0812">Transmembrane</keyword>
<dbReference type="InterPro" id="IPR019758">
    <property type="entry name" value="Pept_S26A_signal_pept_1_CS"/>
</dbReference>
<dbReference type="PROSITE" id="PS00760">
    <property type="entry name" value="SPASE_I_2"/>
    <property type="match status" value="1"/>
</dbReference>
<dbReference type="PRINTS" id="PR00727">
    <property type="entry name" value="LEADERPTASE"/>
</dbReference>
<keyword evidence="8" id="KW-1133">Transmembrane helix</keyword>
<evidence type="ECO:0000259" key="10">
    <source>
        <dbReference type="Pfam" id="PF10502"/>
    </source>
</evidence>
<feature type="active site" evidence="7">
    <location>
        <position position="75"/>
    </location>
</feature>
<comment type="catalytic activity">
    <reaction evidence="1 8">
        <text>Cleavage of hydrophobic, N-terminal signal or leader sequences from secreted and periplasmic proteins.</text>
        <dbReference type="EC" id="3.4.21.89"/>
    </reaction>
</comment>
<dbReference type="GO" id="GO:0004252">
    <property type="term" value="F:serine-type endopeptidase activity"/>
    <property type="evidence" value="ECO:0007669"/>
    <property type="project" value="InterPro"/>
</dbReference>
<dbReference type="PROSITE" id="PS00761">
    <property type="entry name" value="SPASE_I_3"/>
    <property type="match status" value="1"/>
</dbReference>
<sequence>MKLLNKYTFIIMTGILGILWISYYISFVYNIFSKKKKTIYFNKSLQQLLQIFPFIFFIFIFRLFFYEPFTISSHSMFPTLLAGDYVIVQKFSCIKNNINDKKIEFKKYKPVRNDVIVFQYPHYTKKNYIKRVIGIPGDTIIYHPFTKKIYIVKNKNIKNTNIFYEKQKNKMNKKTHPIYCRYNDKNIGTYRCLKKKLYREKLCDHIHNIIVTHGIKNFLHKPYKQYNNKIKWMWVIPKNKYFVMGDNRDQSSDSRFWGLVSKKNILGKARYIWFNVNYTNKNWLNTILFNRIFKKIQ</sequence>
<dbReference type="InterPro" id="IPR019533">
    <property type="entry name" value="Peptidase_S26"/>
</dbReference>
<dbReference type="PANTHER" id="PTHR43390">
    <property type="entry name" value="SIGNAL PEPTIDASE I"/>
    <property type="match status" value="1"/>
</dbReference>
<evidence type="ECO:0000256" key="3">
    <source>
        <dbReference type="ARBA" id="ARBA00013208"/>
    </source>
</evidence>
<evidence type="ECO:0000313" key="11">
    <source>
        <dbReference type="EMBL" id="VFP85854.1"/>
    </source>
</evidence>
<proteinExistence type="inferred from homology"/>
<reference evidence="11 12" key="1">
    <citation type="submission" date="2019-02" db="EMBL/GenBank/DDBJ databases">
        <authorList>
            <person name="Manzano-Marin A."/>
            <person name="Manzano-Marin A."/>
        </authorList>
    </citation>
    <scope>NUCLEOTIDE SEQUENCE [LARGE SCALE GENOMIC DNA]</scope>
    <source>
        <strain evidence="11 12">BuCipseudotaxifoliae</strain>
    </source>
</reference>
<evidence type="ECO:0000313" key="12">
    <source>
        <dbReference type="Proteomes" id="UP000294449"/>
    </source>
</evidence>
<dbReference type="Pfam" id="PF10502">
    <property type="entry name" value="Peptidase_S26"/>
    <property type="match status" value="1"/>
</dbReference>
<accession>A0A451DGV7</accession>
<feature type="active site" evidence="7">
    <location>
        <position position="130"/>
    </location>
</feature>
<feature type="transmembrane region" description="Helical" evidence="8">
    <location>
        <begin position="48"/>
        <end position="66"/>
    </location>
</feature>
<comment type="similarity">
    <text evidence="2 9">Belongs to the peptidase S26 family.</text>
</comment>
<dbReference type="EMBL" id="LR217732">
    <property type="protein sequence ID" value="VFP85854.1"/>
    <property type="molecule type" value="Genomic_DNA"/>
</dbReference>
<keyword evidence="8" id="KW-0472">Membrane</keyword>
<dbReference type="STRING" id="655384.GCA_900128595_00172"/>
<organism evidence="11 12">
    <name type="scientific">Buchnera aphidicola</name>
    <name type="common">Cinara pseudotaxifoliae</name>
    <dbReference type="NCBI Taxonomy" id="655384"/>
    <lineage>
        <taxon>Bacteria</taxon>
        <taxon>Pseudomonadati</taxon>
        <taxon>Pseudomonadota</taxon>
        <taxon>Gammaproteobacteria</taxon>
        <taxon>Enterobacterales</taxon>
        <taxon>Erwiniaceae</taxon>
        <taxon>Buchnera</taxon>
    </lineage>
</organism>
<evidence type="ECO:0000256" key="9">
    <source>
        <dbReference type="RuleBase" id="RU362042"/>
    </source>
</evidence>
<keyword evidence="5 8" id="KW-0645">Protease</keyword>
<dbReference type="InterPro" id="IPR036286">
    <property type="entry name" value="LexA/Signal_pep-like_sf"/>
</dbReference>
<feature type="transmembrane region" description="Helical" evidence="8">
    <location>
        <begin position="6"/>
        <end position="27"/>
    </location>
</feature>
<dbReference type="SUPFAM" id="SSF51306">
    <property type="entry name" value="LexA/Signal peptidase"/>
    <property type="match status" value="1"/>
</dbReference>
<protein>
    <recommendedName>
        <fullName evidence="4 8">Signal peptidase I</fullName>
        <ecNumber evidence="3 8">3.4.21.89</ecNumber>
    </recommendedName>
</protein>
<keyword evidence="6 8" id="KW-0378">Hydrolase</keyword>
<dbReference type="InterPro" id="IPR019756">
    <property type="entry name" value="Pept_S26A_signal_pept_1_Ser-AS"/>
</dbReference>
<dbReference type="InterPro" id="IPR019757">
    <property type="entry name" value="Pept_S26A_signal_pept_1_Lys-AS"/>
</dbReference>
<evidence type="ECO:0000256" key="4">
    <source>
        <dbReference type="ARBA" id="ARBA00019232"/>
    </source>
</evidence>
<evidence type="ECO:0000256" key="6">
    <source>
        <dbReference type="ARBA" id="ARBA00022801"/>
    </source>
</evidence>
<dbReference type="Proteomes" id="UP000294449">
    <property type="component" value="Chromosome"/>
</dbReference>
<dbReference type="GO" id="GO:0009003">
    <property type="term" value="F:signal peptidase activity"/>
    <property type="evidence" value="ECO:0007669"/>
    <property type="project" value="UniProtKB-EC"/>
</dbReference>